<dbReference type="InterPro" id="IPR038274">
    <property type="entry name" value="Atg6/Beclin_C_sf"/>
</dbReference>
<evidence type="ECO:0000259" key="4">
    <source>
        <dbReference type="Pfam" id="PF17675"/>
    </source>
</evidence>
<comment type="caution">
    <text evidence="5">The sequence shown here is derived from an EMBL/GenBank/DDBJ whole genome shotgun (WGS) entry which is preliminary data.</text>
</comment>
<evidence type="ECO:0008006" key="7">
    <source>
        <dbReference type="Google" id="ProtNLM"/>
    </source>
</evidence>
<evidence type="ECO:0000313" key="5">
    <source>
        <dbReference type="EMBL" id="TMW56223.1"/>
    </source>
</evidence>
<keyword evidence="6" id="KW-1185">Reference proteome</keyword>
<organism evidence="5 6">
    <name type="scientific">Pythium oligandrum</name>
    <name type="common">Mycoparasitic fungus</name>
    <dbReference type="NCBI Taxonomy" id="41045"/>
    <lineage>
        <taxon>Eukaryota</taxon>
        <taxon>Sar</taxon>
        <taxon>Stramenopiles</taxon>
        <taxon>Oomycota</taxon>
        <taxon>Peronosporomycetes</taxon>
        <taxon>Pythiales</taxon>
        <taxon>Pythiaceae</taxon>
        <taxon>Pythium</taxon>
    </lineage>
</organism>
<dbReference type="InterPro" id="IPR041691">
    <property type="entry name" value="Atg6/beclin_CC"/>
</dbReference>
<keyword evidence="2" id="KW-0175">Coiled coil</keyword>
<dbReference type="InterPro" id="IPR007243">
    <property type="entry name" value="Atg6/Beclin"/>
</dbReference>
<sequence length="405" mass="45705">MRHAFVSLTQSTLLQEQWESTMSFMSGPFGTLDQHARLTATNGASSDGTSSRRPPTSMAESMIAVATHANLSDQVQRLSVYHAHCAGLPVTTPACKECVDTMLEQIDGQVERTRHDKRSFASFLQTTGTSVRNEEVEHIQEKIQFYEDELHALEENLSLMSVEREEIQSRQKSLDVEYEAIVKEEDAMWQAFNDLQFNDSAFRDRRDSASVQLETLERMMETTRAHSVLTEAYVIGQTGPFGVINGFRMGQMPTVHVEWNEINAAFGECALLLHTLAGIVGLEFTGFKIVPLGSFSKIVRLSSLRMEYSLHGSDQDNFAESRFNLGLGAWITCVGQLLAHVESQDRTLKLPYKISKHSINGYSVLYLKNKHSEWTKALRYTLTNLKWLLKWVSTRYFSTTIAGTP</sequence>
<evidence type="ECO:0000256" key="2">
    <source>
        <dbReference type="SAM" id="Coils"/>
    </source>
</evidence>
<evidence type="ECO:0000259" key="3">
    <source>
        <dbReference type="Pfam" id="PF04111"/>
    </source>
</evidence>
<dbReference type="InterPro" id="IPR040455">
    <property type="entry name" value="Atg6_BARA"/>
</dbReference>
<dbReference type="PANTHER" id="PTHR12768">
    <property type="entry name" value="BECLIN 1"/>
    <property type="match status" value="1"/>
</dbReference>
<dbReference type="GO" id="GO:0000423">
    <property type="term" value="P:mitophagy"/>
    <property type="evidence" value="ECO:0007669"/>
    <property type="project" value="TreeGrafter"/>
</dbReference>
<comment type="similarity">
    <text evidence="1">Belongs to the beclin family.</text>
</comment>
<dbReference type="GO" id="GO:0000045">
    <property type="term" value="P:autophagosome assembly"/>
    <property type="evidence" value="ECO:0007669"/>
    <property type="project" value="TreeGrafter"/>
</dbReference>
<dbReference type="PANTHER" id="PTHR12768:SF4">
    <property type="entry name" value="BECLIN-1"/>
    <property type="match status" value="1"/>
</dbReference>
<dbReference type="EMBL" id="SPLM01000146">
    <property type="protein sequence ID" value="TMW56223.1"/>
    <property type="molecule type" value="Genomic_DNA"/>
</dbReference>
<dbReference type="Pfam" id="PF17675">
    <property type="entry name" value="APG6_N"/>
    <property type="match status" value="1"/>
</dbReference>
<dbReference type="GO" id="GO:0045324">
    <property type="term" value="P:late endosome to vacuole transport"/>
    <property type="evidence" value="ECO:0007669"/>
    <property type="project" value="TreeGrafter"/>
</dbReference>
<dbReference type="GO" id="GO:0006995">
    <property type="term" value="P:cellular response to nitrogen starvation"/>
    <property type="evidence" value="ECO:0007669"/>
    <property type="project" value="TreeGrafter"/>
</dbReference>
<evidence type="ECO:0000313" key="6">
    <source>
        <dbReference type="Proteomes" id="UP000794436"/>
    </source>
</evidence>
<dbReference type="OrthoDB" id="20368at2759"/>
<dbReference type="GO" id="GO:0000407">
    <property type="term" value="C:phagophore assembly site"/>
    <property type="evidence" value="ECO:0007669"/>
    <property type="project" value="TreeGrafter"/>
</dbReference>
<feature type="coiled-coil region" evidence="2">
    <location>
        <begin position="136"/>
        <end position="170"/>
    </location>
</feature>
<feature type="domain" description="Atg6 BARA" evidence="3">
    <location>
        <begin position="226"/>
        <end position="393"/>
    </location>
</feature>
<dbReference type="Pfam" id="PF04111">
    <property type="entry name" value="APG6"/>
    <property type="match status" value="1"/>
</dbReference>
<dbReference type="GO" id="GO:0043548">
    <property type="term" value="F:phosphatidylinositol 3-kinase binding"/>
    <property type="evidence" value="ECO:0007669"/>
    <property type="project" value="TreeGrafter"/>
</dbReference>
<reference evidence="5" key="1">
    <citation type="submission" date="2019-03" db="EMBL/GenBank/DDBJ databases">
        <title>Long read genome sequence of the mycoparasitic Pythium oligandrum ATCC 38472 isolated from sugarbeet rhizosphere.</title>
        <authorList>
            <person name="Gaulin E."/>
        </authorList>
    </citation>
    <scope>NUCLEOTIDE SEQUENCE</scope>
    <source>
        <strain evidence="5">ATCC 38472_TT</strain>
    </source>
</reference>
<dbReference type="AlphaFoldDB" id="A0A8K1C4E5"/>
<feature type="domain" description="Atg6/beclin coiled-coil" evidence="4">
    <location>
        <begin position="93"/>
        <end position="217"/>
    </location>
</feature>
<proteinExistence type="inferred from homology"/>
<accession>A0A8K1C4E5</accession>
<dbReference type="GO" id="GO:0034272">
    <property type="term" value="C:phosphatidylinositol 3-kinase complex, class III, type II"/>
    <property type="evidence" value="ECO:0007669"/>
    <property type="project" value="TreeGrafter"/>
</dbReference>
<dbReference type="GO" id="GO:0030674">
    <property type="term" value="F:protein-macromolecule adaptor activity"/>
    <property type="evidence" value="ECO:0007669"/>
    <property type="project" value="TreeGrafter"/>
</dbReference>
<dbReference type="Gene3D" id="1.10.418.40">
    <property type="entry name" value="Autophagy protein 6/Beclin 1"/>
    <property type="match status" value="1"/>
</dbReference>
<dbReference type="Proteomes" id="UP000794436">
    <property type="component" value="Unassembled WGS sequence"/>
</dbReference>
<gene>
    <name evidence="5" type="ORF">Poli38472_008871</name>
</gene>
<protein>
    <recommendedName>
        <fullName evidence="7">Autophagy-related protein 6</fullName>
    </recommendedName>
</protein>
<name>A0A8K1C4E5_PYTOL</name>
<evidence type="ECO:0000256" key="1">
    <source>
        <dbReference type="ARBA" id="ARBA00005965"/>
    </source>
</evidence>
<dbReference type="GO" id="GO:0034271">
    <property type="term" value="C:phosphatidylinositol 3-kinase complex, class III, type I"/>
    <property type="evidence" value="ECO:0007669"/>
    <property type="project" value="TreeGrafter"/>
</dbReference>